<evidence type="ECO:0000313" key="1">
    <source>
        <dbReference type="EMBL" id="OAF57376.1"/>
    </source>
</evidence>
<dbReference type="RefSeq" id="XP_024322666.1">
    <property type="nucleotide sequence ID" value="XM_024468402.1"/>
</dbReference>
<accession>A0A177A5C7</accession>
<name>A0A177A5C7_9PEZI</name>
<proteinExistence type="predicted"/>
<dbReference type="VEuPathDB" id="FungiDB:GMDG_08068"/>
<organism evidence="1">
    <name type="scientific">Pseudogymnoascus destructans</name>
    <dbReference type="NCBI Taxonomy" id="655981"/>
    <lineage>
        <taxon>Eukaryota</taxon>
        <taxon>Fungi</taxon>
        <taxon>Dikarya</taxon>
        <taxon>Ascomycota</taxon>
        <taxon>Pezizomycotina</taxon>
        <taxon>Leotiomycetes</taxon>
        <taxon>Thelebolales</taxon>
        <taxon>Thelebolaceae</taxon>
        <taxon>Pseudogymnoascus</taxon>
    </lineage>
</organism>
<reference evidence="1" key="1">
    <citation type="submission" date="2016-03" db="EMBL/GenBank/DDBJ databases">
        <title>Updated assembly of Pseudogymnoascus destructans, the fungus causing white-nose syndrome of bats.</title>
        <authorList>
            <person name="Palmer J.M."/>
            <person name="Drees K.P."/>
            <person name="Foster J.T."/>
            <person name="Lindner D.L."/>
        </authorList>
    </citation>
    <scope>NUCLEOTIDE SEQUENCE [LARGE SCALE GENOMIC DNA]</scope>
    <source>
        <strain evidence="1">20631-21</strain>
    </source>
</reference>
<dbReference type="EMBL" id="KV441400">
    <property type="protein sequence ID" value="OAF57376.1"/>
    <property type="molecule type" value="Genomic_DNA"/>
</dbReference>
<dbReference type="GeneID" id="36287844"/>
<gene>
    <name evidence="1" type="ORF">VC83_04774</name>
</gene>
<sequence length="265" mass="29886">MKYLEASLPDLQRPDDISNDVVYLSACYEEKLNGKSKAIELLRSTLGRPEISSAPMDQAIRLEARFRCRISSLLCGVSPPQPIEAQDEVVKAAELLGRFEIVGHPYEKLIPYMITRCRGKIALVHAANSDSKEADELLRESEIEVLEYCSRLKDIKTPSNAYNNRKIGLLSLLGQVYMAQAARGQPKVKKHYNFCRHYSGDLSTWALRALHELAECLREKGRYHDMEVLLKVLTSNSDIAEHQGYRSFELGANGTGKVARRNGYL</sequence>
<dbReference type="OrthoDB" id="6161812at2759"/>
<protein>
    <submittedName>
        <fullName evidence="1">Uncharacterized protein</fullName>
    </submittedName>
</protein>
<dbReference type="Proteomes" id="UP000077154">
    <property type="component" value="Unassembled WGS sequence"/>
</dbReference>
<dbReference type="AlphaFoldDB" id="A0A177A5C7"/>